<evidence type="ECO:0000256" key="3">
    <source>
        <dbReference type="ARBA" id="ARBA00022475"/>
    </source>
</evidence>
<dbReference type="PANTHER" id="PTHR33452:SF1">
    <property type="entry name" value="INNER MEMBRANE PROTEIN YPHA-RELATED"/>
    <property type="match status" value="1"/>
</dbReference>
<dbReference type="InterPro" id="IPR032808">
    <property type="entry name" value="DoxX"/>
</dbReference>
<sequence>MTKPNTSERLLALSGLSGRVVFAAVLAGYFWSSALTKFDGPGVSAGAFVQIFPRQMEAVGYDSAALPFYALPVVLAGSVAELVLPALLVAGLATRLSALAMIGFILVMTLTDIFGHGVTADTLGAWFDRFSDGVLDHRALWVGLLAGLVLSGGGYLSLDRWISRARVR</sequence>
<comment type="similarity">
    <text evidence="2">Belongs to the DoxX family.</text>
</comment>
<gene>
    <name evidence="8" type="ORF">RPE78_10880</name>
</gene>
<evidence type="ECO:0000313" key="9">
    <source>
        <dbReference type="Proteomes" id="UP001623290"/>
    </source>
</evidence>
<evidence type="ECO:0000313" key="8">
    <source>
        <dbReference type="EMBL" id="WRY33187.1"/>
    </source>
</evidence>
<evidence type="ECO:0000256" key="6">
    <source>
        <dbReference type="ARBA" id="ARBA00023136"/>
    </source>
</evidence>
<protein>
    <submittedName>
        <fullName evidence="8">DoxX family protein</fullName>
    </submittedName>
</protein>
<dbReference type="RefSeq" id="WP_406720554.1">
    <property type="nucleotide sequence ID" value="NZ_CP135443.1"/>
</dbReference>
<dbReference type="Proteomes" id="UP001623290">
    <property type="component" value="Chromosome"/>
</dbReference>
<feature type="transmembrane region" description="Helical" evidence="7">
    <location>
        <begin position="66"/>
        <end position="89"/>
    </location>
</feature>
<evidence type="ECO:0000256" key="4">
    <source>
        <dbReference type="ARBA" id="ARBA00022692"/>
    </source>
</evidence>
<evidence type="ECO:0000256" key="7">
    <source>
        <dbReference type="SAM" id="Phobius"/>
    </source>
</evidence>
<evidence type="ECO:0000256" key="2">
    <source>
        <dbReference type="ARBA" id="ARBA00006679"/>
    </source>
</evidence>
<reference evidence="8 9" key="1">
    <citation type="submission" date="2023-09" db="EMBL/GenBank/DDBJ databases">
        <title>Thioclava shenzhenensis sp. nov., a multidrug resistant bacteria-antagonizing species isolated from coastal seawater.</title>
        <authorList>
            <person name="Long M."/>
        </authorList>
    </citation>
    <scope>NUCLEOTIDE SEQUENCE [LARGE SCALE GENOMIC DNA]</scope>
    <source>
        <strain evidence="8 9">FTW29</strain>
    </source>
</reference>
<dbReference type="PANTHER" id="PTHR33452">
    <property type="entry name" value="OXIDOREDUCTASE CATD-RELATED"/>
    <property type="match status" value="1"/>
</dbReference>
<keyword evidence="6 7" id="KW-0472">Membrane</keyword>
<keyword evidence="3" id="KW-1003">Cell membrane</keyword>
<evidence type="ECO:0000256" key="5">
    <source>
        <dbReference type="ARBA" id="ARBA00022989"/>
    </source>
</evidence>
<name>A0ABZ1E0F1_9RHOB</name>
<dbReference type="EMBL" id="CP135443">
    <property type="protein sequence ID" value="WRY33187.1"/>
    <property type="molecule type" value="Genomic_DNA"/>
</dbReference>
<feature type="transmembrane region" description="Helical" evidence="7">
    <location>
        <begin position="139"/>
        <end position="158"/>
    </location>
</feature>
<keyword evidence="4 7" id="KW-0812">Transmembrane</keyword>
<keyword evidence="5 7" id="KW-1133">Transmembrane helix</keyword>
<accession>A0ABZ1E0F1</accession>
<keyword evidence="9" id="KW-1185">Reference proteome</keyword>
<comment type="subcellular location">
    <subcellularLocation>
        <location evidence="1">Cell membrane</location>
        <topology evidence="1">Multi-pass membrane protein</topology>
    </subcellularLocation>
</comment>
<dbReference type="InterPro" id="IPR051907">
    <property type="entry name" value="DoxX-like_oxidoreductase"/>
</dbReference>
<evidence type="ECO:0000256" key="1">
    <source>
        <dbReference type="ARBA" id="ARBA00004651"/>
    </source>
</evidence>
<dbReference type="Pfam" id="PF07681">
    <property type="entry name" value="DoxX"/>
    <property type="match status" value="1"/>
</dbReference>
<organism evidence="8 9">
    <name type="scientific">Thioclava litoralis</name>
    <dbReference type="NCBI Taxonomy" id="3076557"/>
    <lineage>
        <taxon>Bacteria</taxon>
        <taxon>Pseudomonadati</taxon>
        <taxon>Pseudomonadota</taxon>
        <taxon>Alphaproteobacteria</taxon>
        <taxon>Rhodobacterales</taxon>
        <taxon>Paracoccaceae</taxon>
        <taxon>Thioclava</taxon>
    </lineage>
</organism>
<feature type="transmembrane region" description="Helical" evidence="7">
    <location>
        <begin position="96"/>
        <end position="119"/>
    </location>
</feature>
<proteinExistence type="inferred from homology"/>